<gene>
    <name evidence="1" type="ORF">Y882_14410</name>
</gene>
<sequence length="68" mass="7326">MAKAKESLVALVQSDHALTVRASVCAKNLADLPFIAMASKAKVVRSVIDQYLELAGVFCTGFLPIWMS</sequence>
<proteinExistence type="predicted"/>
<dbReference type="Proteomes" id="UP000035481">
    <property type="component" value="Unassembled WGS sequence"/>
</dbReference>
<comment type="caution">
    <text evidence="1">The sequence shown here is derived from an EMBL/GenBank/DDBJ whole genome shotgun (WGS) entry which is preliminary data.</text>
</comment>
<organism evidence="1 2">
    <name type="scientific">Dyella japonica DSM 16301</name>
    <dbReference type="NCBI Taxonomy" id="1440762"/>
    <lineage>
        <taxon>Bacteria</taxon>
        <taxon>Pseudomonadati</taxon>
        <taxon>Pseudomonadota</taxon>
        <taxon>Gammaproteobacteria</taxon>
        <taxon>Lysobacterales</taxon>
        <taxon>Rhodanobacteraceae</taxon>
        <taxon>Dyella</taxon>
    </lineage>
</organism>
<dbReference type="AlphaFoldDB" id="A0A0G9H0X0"/>
<dbReference type="RefSeq" id="WP_046972563.1">
    <property type="nucleotide sequence ID" value="NZ_JPLA01000041.1"/>
</dbReference>
<evidence type="ECO:0000313" key="1">
    <source>
        <dbReference type="EMBL" id="KLD62859.1"/>
    </source>
</evidence>
<dbReference type="Gene3D" id="3.40.190.290">
    <property type="match status" value="1"/>
</dbReference>
<dbReference type="EMBL" id="JPLA01000041">
    <property type="protein sequence ID" value="KLD62859.1"/>
    <property type="molecule type" value="Genomic_DNA"/>
</dbReference>
<name>A0A0G9H0X0_9GAMM</name>
<dbReference type="PATRIC" id="fig|1440762.4.peg.2606"/>
<accession>A0A0G9H0X0</accession>
<dbReference type="OrthoDB" id="5289754at2"/>
<dbReference type="STRING" id="1440762.Y882_14410"/>
<protein>
    <submittedName>
        <fullName evidence="1">Uncharacterized protein</fullName>
    </submittedName>
</protein>
<evidence type="ECO:0000313" key="2">
    <source>
        <dbReference type="Proteomes" id="UP000035481"/>
    </source>
</evidence>
<reference evidence="1 2" key="1">
    <citation type="journal article" date="2015" name="Antonie Van Leeuwenhoek">
        <title>A phylogenomic and molecular marker based taxonomic framework for the order Xanthomonadales: proposal to transfer the families Algiphilaceae and Solimonadaceae to the order Nevskiales ord. nov. and to create a new family within the order Xanthomonadales, the family Rhodanobacteraceae fam. nov., containing the genus Rhodanobacter and its closest relatives.</title>
        <authorList>
            <person name="Naushad S."/>
            <person name="Adeolu M."/>
            <person name="Wong S."/>
            <person name="Sohail M."/>
            <person name="Schellhorn H.E."/>
            <person name="Gupta R.S."/>
        </authorList>
    </citation>
    <scope>NUCLEOTIDE SEQUENCE [LARGE SCALE GENOMIC DNA]</scope>
    <source>
        <strain evidence="1 2">DSM 16301</strain>
    </source>
</reference>